<sequence length="723" mass="82709">MKKKALVTGAAGLIGSQAVKFLTQKGFQIYGIDNDIRAYFFGKEASTKWNLERLKQEVKDYHHFNIDIRNKKKVEKIFKNNKFDLIIHTAAQPSHDWSIKQPLTDFTVNALGTMILLENFRNYCPQAVFIFTSTSKVYGDNPNKLPLVEYKTRFDLPKKHPLFKGIEETMSLDQSIHSVFGASKVAADIMVQEFGQYFNLKTGIFRGGCLTGPVHSGAQLHGFLAYLIKSIATGRKYTIFGYQGKQVRDNIHSYDLVNAFYHFYLKPKVAAVYNIGGSRYSNISILEAIKKVETILGKKANIEYRQSPRKGDHLWYISNVSKFKKDYPQWNYQYNIDQIIEDICLSGYFASATSKTSTLSFFKNNKNTKENIFLAGHVTKAYGPVQALRHYLSSRTKKLVYAEHLLAKTNNNLLNAFKDIFLNFKWFFPFHKQIKLFIGINPINALSGLILKKIGFKFKLIYYAIDYAPQRFKNPLLNILFHLIDRLNAKQADFVWSSTPQVFDLRKKQGVPDKKNVLVRSGIPLNVLAKKRGSKSKEEKAVLVIDAFLSKEKLTKLAIISFSRLRKKYPEISLKIVLGNANKKELTSLSKRLKVLDKIEFLENIPHQKIFSSYNKYGIGLGLFQVSLKDPAQFRDPEEIKAFLAAGLPVICSQGFTITEEVENKSLGLKVNNSVKNITEKVSFLLSNPDKYKKMSKKALNYSRNSSWKQVFLKALKQVKIKK</sequence>
<evidence type="ECO:0000313" key="5">
    <source>
        <dbReference type="Proteomes" id="UP000230093"/>
    </source>
</evidence>
<dbReference type="Pfam" id="PF01370">
    <property type="entry name" value="Epimerase"/>
    <property type="match status" value="1"/>
</dbReference>
<dbReference type="AlphaFoldDB" id="A0A2H0W822"/>
<dbReference type="Proteomes" id="UP000230093">
    <property type="component" value="Unassembled WGS sequence"/>
</dbReference>
<organism evidence="4 5">
    <name type="scientific">Candidatus Beckwithbacteria bacterium CG10_big_fil_rev_8_21_14_0_10_34_10</name>
    <dbReference type="NCBI Taxonomy" id="1974495"/>
    <lineage>
        <taxon>Bacteria</taxon>
        <taxon>Candidatus Beckwithiibacteriota</taxon>
    </lineage>
</organism>
<comment type="similarity">
    <text evidence="1">Belongs to the NAD(P)-dependent epimerase/dehydratase family.</text>
</comment>
<evidence type="ECO:0000256" key="1">
    <source>
        <dbReference type="ARBA" id="ARBA00007637"/>
    </source>
</evidence>
<dbReference type="InterPro" id="IPR001509">
    <property type="entry name" value="Epimerase_deHydtase"/>
</dbReference>
<dbReference type="Pfam" id="PF26337">
    <property type="entry name" value="Gtf3_C"/>
    <property type="match status" value="1"/>
</dbReference>
<feature type="domain" description="NAD-dependent epimerase/dehydratase" evidence="2">
    <location>
        <begin position="5"/>
        <end position="276"/>
    </location>
</feature>
<accession>A0A2H0W822</accession>
<evidence type="ECO:0000259" key="2">
    <source>
        <dbReference type="Pfam" id="PF01370"/>
    </source>
</evidence>
<dbReference type="SUPFAM" id="SSF51735">
    <property type="entry name" value="NAD(P)-binding Rossmann-fold domains"/>
    <property type="match status" value="1"/>
</dbReference>
<dbReference type="PANTHER" id="PTHR43000">
    <property type="entry name" value="DTDP-D-GLUCOSE 4,6-DEHYDRATASE-RELATED"/>
    <property type="match status" value="1"/>
</dbReference>
<gene>
    <name evidence="4" type="ORF">COT75_05020</name>
</gene>
<dbReference type="Gene3D" id="3.40.50.720">
    <property type="entry name" value="NAD(P)-binding Rossmann-like Domain"/>
    <property type="match status" value="1"/>
</dbReference>
<reference evidence="5" key="1">
    <citation type="submission" date="2017-09" db="EMBL/GenBank/DDBJ databases">
        <title>Depth-based differentiation of microbial function through sediment-hosted aquifers and enrichment of novel symbionts in the deep terrestrial subsurface.</title>
        <authorList>
            <person name="Probst A.J."/>
            <person name="Ladd B."/>
            <person name="Jarett J.K."/>
            <person name="Geller-Mcgrath D.E."/>
            <person name="Sieber C.M.K."/>
            <person name="Emerson J.B."/>
            <person name="Anantharaman K."/>
            <person name="Thomas B.C."/>
            <person name="Malmstrom R."/>
            <person name="Stieglmeier M."/>
            <person name="Klingl A."/>
            <person name="Woyke T."/>
            <person name="Ryan C.M."/>
            <person name="Banfield J.F."/>
        </authorList>
    </citation>
    <scope>NUCLEOTIDE SEQUENCE [LARGE SCALE GENOMIC DNA]</scope>
</reference>
<feature type="domain" description="Glucosyltransferase 3-like C-terminal" evidence="3">
    <location>
        <begin position="593"/>
        <end position="705"/>
    </location>
</feature>
<dbReference type="InterPro" id="IPR036291">
    <property type="entry name" value="NAD(P)-bd_dom_sf"/>
</dbReference>
<dbReference type="EMBL" id="PEZT01000028">
    <property type="protein sequence ID" value="PIS08812.1"/>
    <property type="molecule type" value="Genomic_DNA"/>
</dbReference>
<protein>
    <submittedName>
        <fullName evidence="4">Uncharacterized protein</fullName>
    </submittedName>
</protein>
<dbReference type="SUPFAM" id="SSF53756">
    <property type="entry name" value="UDP-Glycosyltransferase/glycogen phosphorylase"/>
    <property type="match status" value="1"/>
</dbReference>
<evidence type="ECO:0000259" key="3">
    <source>
        <dbReference type="Pfam" id="PF26337"/>
    </source>
</evidence>
<dbReference type="InterPro" id="IPR058592">
    <property type="entry name" value="Gtf3_C"/>
</dbReference>
<proteinExistence type="inferred from homology"/>
<comment type="caution">
    <text evidence="4">The sequence shown here is derived from an EMBL/GenBank/DDBJ whole genome shotgun (WGS) entry which is preliminary data.</text>
</comment>
<evidence type="ECO:0000313" key="4">
    <source>
        <dbReference type="EMBL" id="PIS08812.1"/>
    </source>
</evidence>
<dbReference type="Gene3D" id="3.40.50.2000">
    <property type="entry name" value="Glycogen Phosphorylase B"/>
    <property type="match status" value="3"/>
</dbReference>
<name>A0A2H0W822_9BACT</name>